<comment type="caution">
    <text evidence="1">The sequence shown here is derived from an EMBL/GenBank/DDBJ whole genome shotgun (WGS) entry which is preliminary data.</text>
</comment>
<evidence type="ECO:0000313" key="2">
    <source>
        <dbReference type="Proteomes" id="UP000642571"/>
    </source>
</evidence>
<keyword evidence="2" id="KW-1185">Reference proteome</keyword>
<dbReference type="EMBL" id="BMIN01000010">
    <property type="protein sequence ID" value="GGD16229.1"/>
    <property type="molecule type" value="Genomic_DNA"/>
</dbReference>
<name>A0ABQ1Q783_9BACI</name>
<gene>
    <name evidence="1" type="ORF">GCM10011389_25000</name>
</gene>
<accession>A0ABQ1Q783</accession>
<reference evidence="2" key="1">
    <citation type="journal article" date="2019" name="Int. J. Syst. Evol. Microbiol.">
        <title>The Global Catalogue of Microorganisms (GCM) 10K type strain sequencing project: providing services to taxonomists for standard genome sequencing and annotation.</title>
        <authorList>
            <consortium name="The Broad Institute Genomics Platform"/>
            <consortium name="The Broad Institute Genome Sequencing Center for Infectious Disease"/>
            <person name="Wu L."/>
            <person name="Ma J."/>
        </authorList>
    </citation>
    <scope>NUCLEOTIDE SEQUENCE [LARGE SCALE GENOMIC DNA]</scope>
    <source>
        <strain evidence="2">CGMCC 1.15353</strain>
    </source>
</reference>
<sequence>MREVASQQRRRLLHSFFKSASSCLKLIYSVKSYREAYATDLRDKLDCDYIKMLSAICKWFEIWEEKIECLMRITPLEYIQEWSHEPVVKDWQTLYMGIYKELAENRTPPYSHSKILELFHVLNRINRWIDTWKSNNEEARIWINPAIRYIKANDT</sequence>
<protein>
    <recommendedName>
        <fullName evidence="3">Transposase</fullName>
    </recommendedName>
</protein>
<evidence type="ECO:0008006" key="3">
    <source>
        <dbReference type="Google" id="ProtNLM"/>
    </source>
</evidence>
<proteinExistence type="predicted"/>
<dbReference type="RefSeq" id="WP_188654228.1">
    <property type="nucleotide sequence ID" value="NZ_BMIN01000010.1"/>
</dbReference>
<evidence type="ECO:0000313" key="1">
    <source>
        <dbReference type="EMBL" id="GGD16229.1"/>
    </source>
</evidence>
<organism evidence="1 2">
    <name type="scientific">Pontibacillus salipaludis</name>
    <dbReference type="NCBI Taxonomy" id="1697394"/>
    <lineage>
        <taxon>Bacteria</taxon>
        <taxon>Bacillati</taxon>
        <taxon>Bacillota</taxon>
        <taxon>Bacilli</taxon>
        <taxon>Bacillales</taxon>
        <taxon>Bacillaceae</taxon>
        <taxon>Pontibacillus</taxon>
    </lineage>
</organism>
<dbReference type="Proteomes" id="UP000642571">
    <property type="component" value="Unassembled WGS sequence"/>
</dbReference>